<organism evidence="2 3">
    <name type="scientific">Frankia canadensis</name>
    <dbReference type="NCBI Taxonomy" id="1836972"/>
    <lineage>
        <taxon>Bacteria</taxon>
        <taxon>Bacillati</taxon>
        <taxon>Actinomycetota</taxon>
        <taxon>Actinomycetes</taxon>
        <taxon>Frankiales</taxon>
        <taxon>Frankiaceae</taxon>
        <taxon>Frankia</taxon>
    </lineage>
</organism>
<protein>
    <submittedName>
        <fullName evidence="2">Uncharacterized protein</fullName>
    </submittedName>
</protein>
<evidence type="ECO:0000256" key="1">
    <source>
        <dbReference type="SAM" id="MobiDB-lite"/>
    </source>
</evidence>
<keyword evidence="3" id="KW-1185">Reference proteome</keyword>
<sequence>MPGTPRTARSPGGQVVVAVHVVVVPGRKRQAHRPYRHIVSTGRDTTHRRCRSTSAGHAREAAMGVRCHYPTDRYAADQVVWLVPAALRLAAHRRPVTRGAITPAGSRRVPSCPTSPIDDQCWSPPASRRWAR</sequence>
<dbReference type="EMBL" id="FZMO01000412">
    <property type="protein sequence ID" value="SNQ50461.1"/>
    <property type="molecule type" value="Genomic_DNA"/>
</dbReference>
<reference evidence="2 3" key="1">
    <citation type="submission" date="2017-06" db="EMBL/GenBank/DDBJ databases">
        <authorList>
            <person name="Kim H.J."/>
            <person name="Triplett B.A."/>
        </authorList>
    </citation>
    <scope>NUCLEOTIDE SEQUENCE [LARGE SCALE GENOMIC DNA]</scope>
    <source>
        <strain evidence="2">FRACA_ARgP5</strain>
    </source>
</reference>
<proteinExistence type="predicted"/>
<dbReference type="AlphaFoldDB" id="A0A2I2KXS6"/>
<accession>A0A2I2KXS6</accession>
<evidence type="ECO:0000313" key="2">
    <source>
        <dbReference type="EMBL" id="SNQ50461.1"/>
    </source>
</evidence>
<name>A0A2I2KXS6_9ACTN</name>
<gene>
    <name evidence="2" type="ORF">FRACA_470009</name>
</gene>
<dbReference type="Proteomes" id="UP000234331">
    <property type="component" value="Unassembled WGS sequence"/>
</dbReference>
<feature type="region of interest" description="Disordered" evidence="1">
    <location>
        <begin position="101"/>
        <end position="132"/>
    </location>
</feature>
<evidence type="ECO:0000313" key="3">
    <source>
        <dbReference type="Proteomes" id="UP000234331"/>
    </source>
</evidence>